<dbReference type="PROSITE" id="PS51782">
    <property type="entry name" value="LYSM"/>
    <property type="match status" value="1"/>
</dbReference>
<name>A0A1M6M0F7_MALRU</name>
<sequence>MSAPNKGELERLLLKAYAEADYSGQPVAEFKVDFNPQEYGQVYDVEYQRQQGEGTTGSPVVFRKIKPQEYKFKLMFDGTGTCGDKVEVYDRIQEFFKVVGYDGEIHRPRYLKLLWGKLESKCVLIKADITYKLFYSDGRPLRAVMDATFTENIDDSTRVAEANDQSPDLMRRVTVKEGDSLPLLCFRTYGDQSYYLQVAEVNGLDDFRNLQAGQQLVFPPLEKSANA</sequence>
<dbReference type="RefSeq" id="WP_072909674.1">
    <property type="nucleotide sequence ID" value="NZ_FQZT01000015.1"/>
</dbReference>
<dbReference type="EMBL" id="FQZT01000015">
    <property type="protein sequence ID" value="SHJ76945.1"/>
    <property type="molecule type" value="Genomic_DNA"/>
</dbReference>
<dbReference type="Pfam" id="PF19266">
    <property type="entry name" value="CIS_tube"/>
    <property type="match status" value="1"/>
</dbReference>
<evidence type="ECO:0000313" key="3">
    <source>
        <dbReference type="Proteomes" id="UP000184171"/>
    </source>
</evidence>
<accession>A0A1M6M0F7</accession>
<dbReference type="Gene3D" id="3.10.350.10">
    <property type="entry name" value="LysM domain"/>
    <property type="match status" value="1"/>
</dbReference>
<gene>
    <name evidence="2" type="ORF">SAMN02745165_03129</name>
</gene>
<protein>
    <recommendedName>
        <fullName evidence="1">LysM domain-containing protein</fullName>
    </recommendedName>
</protein>
<keyword evidence="3" id="KW-1185">Reference proteome</keyword>
<evidence type="ECO:0000313" key="2">
    <source>
        <dbReference type="EMBL" id="SHJ76945.1"/>
    </source>
</evidence>
<organism evidence="2 3">
    <name type="scientific">Malonomonas rubra DSM 5091</name>
    <dbReference type="NCBI Taxonomy" id="1122189"/>
    <lineage>
        <taxon>Bacteria</taxon>
        <taxon>Pseudomonadati</taxon>
        <taxon>Thermodesulfobacteriota</taxon>
        <taxon>Desulfuromonadia</taxon>
        <taxon>Desulfuromonadales</taxon>
        <taxon>Geopsychrobacteraceae</taxon>
        <taxon>Malonomonas</taxon>
    </lineage>
</organism>
<dbReference type="InterPro" id="IPR018392">
    <property type="entry name" value="LysM"/>
</dbReference>
<dbReference type="AlphaFoldDB" id="A0A1M6M0F7"/>
<dbReference type="InterPro" id="IPR045361">
    <property type="entry name" value="CIS_tube_prot_N"/>
</dbReference>
<dbReference type="CDD" id="cd00118">
    <property type="entry name" value="LysM"/>
    <property type="match status" value="1"/>
</dbReference>
<dbReference type="InterPro" id="IPR036779">
    <property type="entry name" value="LysM_dom_sf"/>
</dbReference>
<proteinExistence type="predicted"/>
<evidence type="ECO:0000259" key="1">
    <source>
        <dbReference type="PROSITE" id="PS51782"/>
    </source>
</evidence>
<reference evidence="2 3" key="1">
    <citation type="submission" date="2016-11" db="EMBL/GenBank/DDBJ databases">
        <authorList>
            <person name="Jaros S."/>
            <person name="Januszkiewicz K."/>
            <person name="Wedrychowicz H."/>
        </authorList>
    </citation>
    <scope>NUCLEOTIDE SEQUENCE [LARGE SCALE GENOMIC DNA]</scope>
    <source>
        <strain evidence="2 3">DSM 5091</strain>
    </source>
</reference>
<dbReference type="OrthoDB" id="9815939at2"/>
<dbReference type="STRING" id="1122189.SAMN02745165_03129"/>
<dbReference type="Proteomes" id="UP000184171">
    <property type="component" value="Unassembled WGS sequence"/>
</dbReference>
<feature type="domain" description="LysM" evidence="1">
    <location>
        <begin position="171"/>
        <end position="218"/>
    </location>
</feature>